<evidence type="ECO:0000313" key="2">
    <source>
        <dbReference type="EMBL" id="MBB3195454.1"/>
    </source>
</evidence>
<evidence type="ECO:0000313" key="3">
    <source>
        <dbReference type="Proteomes" id="UP000574369"/>
    </source>
</evidence>
<dbReference type="Proteomes" id="UP000574369">
    <property type="component" value="Unassembled WGS sequence"/>
</dbReference>
<name>A0ABR6GTL7_9BURK</name>
<proteinExistence type="predicted"/>
<gene>
    <name evidence="2" type="ORF">FHS28_002860</name>
</gene>
<feature type="region of interest" description="Disordered" evidence="1">
    <location>
        <begin position="1"/>
        <end position="28"/>
    </location>
</feature>
<dbReference type="EMBL" id="JACHXO010000005">
    <property type="protein sequence ID" value="MBB3195454.1"/>
    <property type="molecule type" value="Genomic_DNA"/>
</dbReference>
<dbReference type="RefSeq" id="WP_088451602.1">
    <property type="nucleotide sequence ID" value="NZ_JACHXO010000005.1"/>
</dbReference>
<keyword evidence="3" id="KW-1185">Reference proteome</keyword>
<organism evidence="2 3">
    <name type="scientific">Roseateles terrae</name>
    <dbReference type="NCBI Taxonomy" id="431060"/>
    <lineage>
        <taxon>Bacteria</taxon>
        <taxon>Pseudomonadati</taxon>
        <taxon>Pseudomonadota</taxon>
        <taxon>Betaproteobacteria</taxon>
        <taxon>Burkholderiales</taxon>
        <taxon>Sphaerotilaceae</taxon>
        <taxon>Roseateles</taxon>
    </lineage>
</organism>
<sequence>MSNDPYTPHGEARNAHERDMASGHVHRPAVDPERFASIQGWGVDRVKQDRPAVPMERTPPRLDGVHWKQPPQQVSDVEVLHSTERSGMTPVFGTTAPPRGISGMLRRVGFRFSENDLRRWLVLLMADRVDMVEGLVSDVSHGHVPNIYAEMGGRAELKHNPAGAVRKAAVVVGIAGVAWWLWRRREQDVSE</sequence>
<feature type="region of interest" description="Disordered" evidence="1">
    <location>
        <begin position="40"/>
        <end position="72"/>
    </location>
</feature>
<reference evidence="2 3" key="1">
    <citation type="submission" date="2020-08" db="EMBL/GenBank/DDBJ databases">
        <title>Genomic Encyclopedia of Type Strains, Phase III (KMG-III): the genomes of soil and plant-associated and newly described type strains.</title>
        <authorList>
            <person name="Whitman W."/>
        </authorList>
    </citation>
    <scope>NUCLEOTIDE SEQUENCE [LARGE SCALE GENOMIC DNA]</scope>
    <source>
        <strain evidence="2 3">CECT 7247</strain>
    </source>
</reference>
<comment type="caution">
    <text evidence="2">The sequence shown here is derived from an EMBL/GenBank/DDBJ whole genome shotgun (WGS) entry which is preliminary data.</text>
</comment>
<protein>
    <submittedName>
        <fullName evidence="2">Uncharacterized protein</fullName>
    </submittedName>
</protein>
<evidence type="ECO:0000256" key="1">
    <source>
        <dbReference type="SAM" id="MobiDB-lite"/>
    </source>
</evidence>
<feature type="compositionally biased region" description="Basic and acidic residues" evidence="1">
    <location>
        <begin position="10"/>
        <end position="21"/>
    </location>
</feature>
<accession>A0ABR6GTL7</accession>